<dbReference type="Pfam" id="PF20653">
    <property type="entry name" value="COG6_C"/>
    <property type="match status" value="1"/>
</dbReference>
<dbReference type="PANTHER" id="PTHR21506:SF0">
    <property type="entry name" value="CONSERVED OLIGOMERIC GOLGI COMPLEX SUBUNIT 6"/>
    <property type="match status" value="1"/>
</dbReference>
<evidence type="ECO:0000313" key="2">
    <source>
        <dbReference type="WBParaSite" id="maker-PairedContig_1205-snap-gene-0.14-mRNA-1"/>
    </source>
</evidence>
<name>A0A1I8EA77_WUCBA</name>
<evidence type="ECO:0000259" key="1">
    <source>
        <dbReference type="Pfam" id="PF20653"/>
    </source>
</evidence>
<dbReference type="STRING" id="6293.A0A1I8EA77"/>
<sequence>MILSLLFQHFLRIKNNHYGKIELILINKRSSEMEEMANKLEETYEMLYHPVQRGCRLLNVEFLELKGFLVQSTASLQDREVLFKCYITARRNYVVRVYIDVLKRRGSLRFWDIFLFFSSDISVICLHEFIGNGYRKRTFASIAEIIFKREQHRYTEPNFRSTLSSLSSDSMLIQTFKELRELTLNLFFSGLYSLVQKLVGKLGTPDYDLLPVLLKDVLESHMVLLLLWLIKKKILKRNFFCYNLDEFFGSRKRIFTAVLDLLNQAVQLSATQLHSPVDVTFTDSRLEMIKAQIDANIVVLVSEQVTLIITQLNCIAKPQFISQASLK</sequence>
<protein>
    <submittedName>
        <fullName evidence="2">Component of oligomeric Golgi complex 6</fullName>
    </submittedName>
</protein>
<accession>A0A1I8EA77</accession>
<organism evidence="2">
    <name type="scientific">Wuchereria bancrofti</name>
    <dbReference type="NCBI Taxonomy" id="6293"/>
    <lineage>
        <taxon>Eukaryota</taxon>
        <taxon>Metazoa</taxon>
        <taxon>Ecdysozoa</taxon>
        <taxon>Nematoda</taxon>
        <taxon>Chromadorea</taxon>
        <taxon>Rhabditida</taxon>
        <taxon>Spirurina</taxon>
        <taxon>Spiruromorpha</taxon>
        <taxon>Filarioidea</taxon>
        <taxon>Onchocercidae</taxon>
        <taxon>Wuchereria</taxon>
    </lineage>
</organism>
<dbReference type="GO" id="GO:0017119">
    <property type="term" value="C:Golgi transport complex"/>
    <property type="evidence" value="ECO:0007669"/>
    <property type="project" value="InterPro"/>
</dbReference>
<dbReference type="PANTHER" id="PTHR21506">
    <property type="entry name" value="COMPONENT OF OLIGOMERIC GOLGI COMPLEX 6"/>
    <property type="match status" value="1"/>
</dbReference>
<proteinExistence type="predicted"/>
<dbReference type="InterPro" id="IPR048369">
    <property type="entry name" value="COG6_C"/>
</dbReference>
<dbReference type="GO" id="GO:0006891">
    <property type="term" value="P:intra-Golgi vesicle-mediated transport"/>
    <property type="evidence" value="ECO:0007669"/>
    <property type="project" value="InterPro"/>
</dbReference>
<reference evidence="2" key="1">
    <citation type="submission" date="2016-11" db="UniProtKB">
        <authorList>
            <consortium name="WormBaseParasite"/>
        </authorList>
    </citation>
    <scope>IDENTIFICATION</scope>
    <source>
        <strain evidence="2">pt0022</strain>
    </source>
</reference>
<dbReference type="InterPro" id="IPR010490">
    <property type="entry name" value="COG6"/>
</dbReference>
<dbReference type="WBParaSite" id="maker-PairedContig_1205-snap-gene-0.14-mRNA-1">
    <property type="protein sequence ID" value="maker-PairedContig_1205-snap-gene-0.14-mRNA-1"/>
    <property type="gene ID" value="maker-PairedContig_1205-snap-gene-0.14"/>
</dbReference>
<dbReference type="AlphaFoldDB" id="A0A1I8EA77"/>
<feature type="domain" description="Conserved Oligomeric Golgi complex subunit 6 C-terminal" evidence="1">
    <location>
        <begin position="33"/>
        <end position="105"/>
    </location>
</feature>